<name>A0A0H5RCR0_9EUKA</name>
<feature type="compositionally biased region" description="Polar residues" evidence="1">
    <location>
        <begin position="59"/>
        <end position="68"/>
    </location>
</feature>
<evidence type="ECO:0000313" key="2">
    <source>
        <dbReference type="EMBL" id="CRZ06284.1"/>
    </source>
</evidence>
<feature type="region of interest" description="Disordered" evidence="1">
    <location>
        <begin position="600"/>
        <end position="631"/>
    </location>
</feature>
<feature type="region of interest" description="Disordered" evidence="1">
    <location>
        <begin position="97"/>
        <end position="116"/>
    </location>
</feature>
<feature type="region of interest" description="Disordered" evidence="1">
    <location>
        <begin position="45"/>
        <end position="70"/>
    </location>
</feature>
<accession>A0A0H5RCR0</accession>
<dbReference type="AlphaFoldDB" id="A0A0H5RCR0"/>
<organism evidence="2">
    <name type="scientific">Spongospora subterranea</name>
    <dbReference type="NCBI Taxonomy" id="70186"/>
    <lineage>
        <taxon>Eukaryota</taxon>
        <taxon>Sar</taxon>
        <taxon>Rhizaria</taxon>
        <taxon>Endomyxa</taxon>
        <taxon>Phytomyxea</taxon>
        <taxon>Plasmodiophorida</taxon>
        <taxon>Plasmodiophoridae</taxon>
        <taxon>Spongospora</taxon>
    </lineage>
</organism>
<protein>
    <submittedName>
        <fullName evidence="2">Uncharacterized protein</fullName>
    </submittedName>
</protein>
<feature type="compositionally biased region" description="Basic and acidic residues" evidence="1">
    <location>
        <begin position="603"/>
        <end position="614"/>
    </location>
</feature>
<dbReference type="EMBL" id="HACM01005842">
    <property type="protein sequence ID" value="CRZ06284.1"/>
    <property type="molecule type" value="Transcribed_RNA"/>
</dbReference>
<sequence>MTELQRFLVNGCKALLSLTMVNGDRVDTSLTDELLAPSYPQSMPNAFLYKDTSPPKSPQDASCKSPPQSIAEEETHKFNFTSDPLSNSDANSNEQLAVATAKRKDPLLSSPEYPNGDVHYSVPLSESCSSREARGVGWAMLIYGGNRSNRRVTHLKSCLGLYQCPRRGCEFSERPRIPRRHKAKGALPLPSKSICITHHEVLVHLPCSATMKTVQYGSTVDLYHTGLHNHPRPHPIRPDLATMHSFENTVRIAPEVRPKSLQIGTATRPPLSSLHRSFGNLGHLTYQRSKILAKASQRSAIGNVANFETNVGEKLIVSSSIDGTNGHICMQTVFMRERLQERESSLQTDSIEGFLVDEHCTAVNVAITSGHCSVVNRTIPLLISILMGKSALHYASHFAALFQTMSMSHDLSEWESTFPGNTCDFSDAERAGFEMALRTHCKVSADVDVVLERYYRCCSVHFKRTLTRVRRNGALVPPGKESAFYTSVCGLLKIDSGPAFVSQVHDLIREYPKIKKWLTWHVVRGQHIFPAMAKADLSLLSDNTNAQECLGGDFQRCAPKKKLSIAECMDHSYRYVKQIQMDYALAKEGAALRYKKPAKKSKYVNDGRPPDKNSDFASNPRIGRPKGSRNLVPKVGDDLHMESFGIPWSFKYGDFAATNTCAMDTALMLIFFMNKYSGLTQAGDDPVLKEVLSLLAAECYDRARFVWCTKTLMMEPTGCHDMWGSIDDVFVDKSPNLFKFTTTSASMCGSDFCLKAPRFSKNCERTHISLNLSAMTRNLDQQALEAFFEASESPCDVTAVSQDIAGASDDAFRRLIQVEIDADGNCTDVYRWACRGLRREDAKQMLTYPAILDIPVVVTESPMVAKPAETITIGEWQYDLAAIIYTNSSGNHFFGHVFIHGRPLLYDGLLDRKLRWQTIPAYRQSKYAIARIWYLKKRLQPVPQTTSTALTMMDSECDDDDLDVKASILKFADAHGSDNVHHKQSRMPMGLSIQVVSAKGPRPVCVGCNQAMERGDTAVQPAANEPRKGMDGWAVLPFERRVHAVTER</sequence>
<proteinExistence type="predicted"/>
<reference evidence="2" key="1">
    <citation type="submission" date="2015-04" db="EMBL/GenBank/DDBJ databases">
        <title>The genome sequence of the plant pathogenic Rhizarian Plasmodiophora brassicae reveals insights in its biotrophic life cycle and the origin of chitin synthesis.</title>
        <authorList>
            <person name="Schwelm A."/>
            <person name="Fogelqvist J."/>
            <person name="Knaust A."/>
            <person name="Julke S."/>
            <person name="Lilja T."/>
            <person name="Dhandapani V."/>
            <person name="Bonilla-Rosso G."/>
            <person name="Karlsson M."/>
            <person name="Shevchenko A."/>
            <person name="Choi S.R."/>
            <person name="Kim H.G."/>
            <person name="Park J.Y."/>
            <person name="Lim Y.P."/>
            <person name="Ludwig-Muller J."/>
            <person name="Dixelius C."/>
        </authorList>
    </citation>
    <scope>NUCLEOTIDE SEQUENCE</scope>
    <source>
        <tissue evidence="2">Potato root galls</tissue>
    </source>
</reference>
<evidence type="ECO:0000256" key="1">
    <source>
        <dbReference type="SAM" id="MobiDB-lite"/>
    </source>
</evidence>